<evidence type="ECO:0000256" key="2">
    <source>
        <dbReference type="ARBA" id="ARBA00008098"/>
    </source>
</evidence>
<gene>
    <name evidence="5" type="primary">OBP27</name>
</gene>
<feature type="chain" id="PRO_5015769929" evidence="4">
    <location>
        <begin position="20"/>
        <end position="154"/>
    </location>
</feature>
<dbReference type="SUPFAM" id="SSF47565">
    <property type="entry name" value="Insect pheromone/odorant-binding proteins"/>
    <property type="match status" value="1"/>
</dbReference>
<dbReference type="CDD" id="cd23992">
    <property type="entry name" value="PBP_GOBP"/>
    <property type="match status" value="1"/>
</dbReference>
<dbReference type="InterPro" id="IPR006170">
    <property type="entry name" value="PBP/GOBP"/>
</dbReference>
<name>A0A2S0X9I2_9DIPT</name>
<reference evidence="5" key="1">
    <citation type="journal article" date="2018" name="Front. Physiol.">
        <title>Sex- and Tissue-Specific Expression Profiles of Odorant Binding Protein and Chemosensory Protein Genes in Bradysia odoriphaga (Diptera: Sciaridae).</title>
        <authorList>
            <person name="Zhao Y."/>
            <person name="Ding J."/>
            <person name="Zhang Z."/>
            <person name="Liu F."/>
            <person name="Zhou C."/>
            <person name="Mu W."/>
        </authorList>
    </citation>
    <scope>NUCLEOTIDE SEQUENCE</scope>
</reference>
<sequence length="154" mass="16829">MNSILVTVLFACLAGLVSTDEASDLKQKFQQVHLSCAARTLFNPVGIKNLIDLDFAAAQKIPNHDCFEKCVFQSIGTVTPTGLDNDKLLALAAIFQPQTVPQTQIQLVKCASLYDPNNFDCAAAWRLYLCLQNGESALSEPKAPTCLLVRAIWN</sequence>
<dbReference type="Pfam" id="PF01395">
    <property type="entry name" value="PBP_GOBP"/>
    <property type="match status" value="1"/>
</dbReference>
<dbReference type="AlphaFoldDB" id="A0A2S0X9I2"/>
<evidence type="ECO:0000256" key="3">
    <source>
        <dbReference type="ARBA" id="ARBA00022525"/>
    </source>
</evidence>
<keyword evidence="3" id="KW-0964">Secreted</keyword>
<organism evidence="5">
    <name type="scientific">Bradysia odoriphaga</name>
    <dbReference type="NCBI Taxonomy" id="1564500"/>
    <lineage>
        <taxon>Eukaryota</taxon>
        <taxon>Metazoa</taxon>
        <taxon>Ecdysozoa</taxon>
        <taxon>Arthropoda</taxon>
        <taxon>Hexapoda</taxon>
        <taxon>Insecta</taxon>
        <taxon>Pterygota</taxon>
        <taxon>Neoptera</taxon>
        <taxon>Endopterygota</taxon>
        <taxon>Diptera</taxon>
        <taxon>Nematocera</taxon>
        <taxon>Sciaroidea</taxon>
        <taxon>Sciaridae</taxon>
        <taxon>Bradysia</taxon>
    </lineage>
</organism>
<dbReference type="InterPro" id="IPR036728">
    <property type="entry name" value="PBP_GOBP_sf"/>
</dbReference>
<proteinExistence type="evidence at transcript level"/>
<evidence type="ECO:0000256" key="1">
    <source>
        <dbReference type="ARBA" id="ARBA00004613"/>
    </source>
</evidence>
<protein>
    <submittedName>
        <fullName evidence="5">Odorant-binding protein 27</fullName>
    </submittedName>
</protein>
<dbReference type="GO" id="GO:0005576">
    <property type="term" value="C:extracellular region"/>
    <property type="evidence" value="ECO:0007669"/>
    <property type="project" value="UniProtKB-SubCell"/>
</dbReference>
<dbReference type="Gene3D" id="1.10.238.20">
    <property type="entry name" value="Pheromone/general odorant binding protein domain"/>
    <property type="match status" value="1"/>
</dbReference>
<feature type="signal peptide" evidence="4">
    <location>
        <begin position="1"/>
        <end position="19"/>
    </location>
</feature>
<keyword evidence="4" id="KW-0732">Signal</keyword>
<accession>A0A2S0X9I2</accession>
<dbReference type="EMBL" id="MG544147">
    <property type="protein sequence ID" value="AWC08438.1"/>
    <property type="molecule type" value="mRNA"/>
</dbReference>
<dbReference type="GO" id="GO:0005549">
    <property type="term" value="F:odorant binding"/>
    <property type="evidence" value="ECO:0007669"/>
    <property type="project" value="InterPro"/>
</dbReference>
<comment type="subcellular location">
    <subcellularLocation>
        <location evidence="1">Secreted</location>
    </subcellularLocation>
</comment>
<comment type="similarity">
    <text evidence="2">Belongs to the PBP/GOBP family.</text>
</comment>
<evidence type="ECO:0000313" key="5">
    <source>
        <dbReference type="EMBL" id="AWC08438.1"/>
    </source>
</evidence>
<evidence type="ECO:0000256" key="4">
    <source>
        <dbReference type="SAM" id="SignalP"/>
    </source>
</evidence>